<organism evidence="4 5">
    <name type="scientific">Cryptotermes secundus</name>
    <dbReference type="NCBI Taxonomy" id="105785"/>
    <lineage>
        <taxon>Eukaryota</taxon>
        <taxon>Metazoa</taxon>
        <taxon>Ecdysozoa</taxon>
        <taxon>Arthropoda</taxon>
        <taxon>Hexapoda</taxon>
        <taxon>Insecta</taxon>
        <taxon>Pterygota</taxon>
        <taxon>Neoptera</taxon>
        <taxon>Polyneoptera</taxon>
        <taxon>Dictyoptera</taxon>
        <taxon>Blattodea</taxon>
        <taxon>Blattoidea</taxon>
        <taxon>Termitoidae</taxon>
        <taxon>Kalotermitidae</taxon>
        <taxon>Cryptotermitinae</taxon>
        <taxon>Cryptotermes</taxon>
    </lineage>
</organism>
<dbReference type="Pfam" id="PF03343">
    <property type="entry name" value="SART-1"/>
    <property type="match status" value="1"/>
</dbReference>
<name>A0A2J7PPL8_9NEOP</name>
<keyword evidence="3" id="KW-0539">Nucleus</keyword>
<accession>A0A2J7PPL8</accession>
<protein>
    <submittedName>
        <fullName evidence="4">Uncharacterized protein</fullName>
    </submittedName>
</protein>
<dbReference type="PANTHER" id="PTHR14152:SF5">
    <property type="entry name" value="U4_U6.U5 TRI-SNRNP-ASSOCIATED PROTEIN 1"/>
    <property type="match status" value="1"/>
</dbReference>
<dbReference type="STRING" id="105785.A0A2J7PPL8"/>
<evidence type="ECO:0000256" key="2">
    <source>
        <dbReference type="ARBA" id="ARBA00006076"/>
    </source>
</evidence>
<evidence type="ECO:0000256" key="1">
    <source>
        <dbReference type="ARBA" id="ARBA00004123"/>
    </source>
</evidence>
<dbReference type="GO" id="GO:0045292">
    <property type="term" value="P:mRNA cis splicing, via spliceosome"/>
    <property type="evidence" value="ECO:0007669"/>
    <property type="project" value="TreeGrafter"/>
</dbReference>
<evidence type="ECO:0000313" key="4">
    <source>
        <dbReference type="EMBL" id="PNF18293.1"/>
    </source>
</evidence>
<dbReference type="PANTHER" id="PTHR14152">
    <property type="entry name" value="SQUAMOUS CELL CARCINOMA ANTIGEN RECOGNISED BY CYTOTOXIC T LYMPHOCYTES"/>
    <property type="match status" value="1"/>
</dbReference>
<dbReference type="OrthoDB" id="5583at2759"/>
<gene>
    <name evidence="4" type="ORF">B7P43_G16202</name>
</gene>
<reference evidence="4 5" key="1">
    <citation type="submission" date="2017-12" db="EMBL/GenBank/DDBJ databases">
        <title>Hemimetabolous genomes reveal molecular basis of termite eusociality.</title>
        <authorList>
            <person name="Harrison M.C."/>
            <person name="Jongepier E."/>
            <person name="Robertson H.M."/>
            <person name="Arning N."/>
            <person name="Bitard-Feildel T."/>
            <person name="Chao H."/>
            <person name="Childers C.P."/>
            <person name="Dinh H."/>
            <person name="Doddapaneni H."/>
            <person name="Dugan S."/>
            <person name="Gowin J."/>
            <person name="Greiner C."/>
            <person name="Han Y."/>
            <person name="Hu H."/>
            <person name="Hughes D.S.T."/>
            <person name="Huylmans A.-K."/>
            <person name="Kemena C."/>
            <person name="Kremer L.P.M."/>
            <person name="Lee S.L."/>
            <person name="Lopez-Ezquerra A."/>
            <person name="Mallet L."/>
            <person name="Monroy-Kuhn J.M."/>
            <person name="Moser A."/>
            <person name="Murali S.C."/>
            <person name="Muzny D.M."/>
            <person name="Otani S."/>
            <person name="Piulachs M.-D."/>
            <person name="Poelchau M."/>
            <person name="Qu J."/>
            <person name="Schaub F."/>
            <person name="Wada-Katsumata A."/>
            <person name="Worley K.C."/>
            <person name="Xie Q."/>
            <person name="Ylla G."/>
            <person name="Poulsen M."/>
            <person name="Gibbs R.A."/>
            <person name="Schal C."/>
            <person name="Richards S."/>
            <person name="Belles X."/>
            <person name="Korb J."/>
            <person name="Bornberg-Bauer E."/>
        </authorList>
    </citation>
    <scope>NUCLEOTIDE SEQUENCE [LARGE SCALE GENOMIC DNA]</scope>
    <source>
        <tissue evidence="4">Whole body</tissue>
    </source>
</reference>
<keyword evidence="5" id="KW-1185">Reference proteome</keyword>
<evidence type="ECO:0000313" key="5">
    <source>
        <dbReference type="Proteomes" id="UP000235965"/>
    </source>
</evidence>
<dbReference type="EMBL" id="NEVH01022655">
    <property type="protein sequence ID" value="PNF18293.1"/>
    <property type="molecule type" value="Genomic_DNA"/>
</dbReference>
<comment type="subcellular location">
    <subcellularLocation>
        <location evidence="1">Nucleus</location>
    </subcellularLocation>
</comment>
<proteinExistence type="inferred from homology"/>
<sequence length="105" mass="12354">MRWVTLPRMVWLATGMRTLRNYLYLSHKFHGKGPGRNKIEKRMKKNEQEGLMKQMTSTHPTWNALGLAAGTERNMLHSWSLVTVNKYEYAFCLPLIQFIQKNSQI</sequence>
<evidence type="ECO:0000256" key="3">
    <source>
        <dbReference type="ARBA" id="ARBA00023242"/>
    </source>
</evidence>
<dbReference type="Proteomes" id="UP000235965">
    <property type="component" value="Unassembled WGS sequence"/>
</dbReference>
<comment type="similarity">
    <text evidence="2">Belongs to the SNU66/SART1 family.</text>
</comment>
<dbReference type="GO" id="GO:0000481">
    <property type="term" value="P:maturation of 5S rRNA"/>
    <property type="evidence" value="ECO:0007669"/>
    <property type="project" value="TreeGrafter"/>
</dbReference>
<dbReference type="InParanoid" id="A0A2J7PPL8"/>
<dbReference type="InterPro" id="IPR005011">
    <property type="entry name" value="SNU66/SART1"/>
</dbReference>
<dbReference type="GO" id="GO:0046540">
    <property type="term" value="C:U4/U6 x U5 tri-snRNP complex"/>
    <property type="evidence" value="ECO:0007669"/>
    <property type="project" value="TreeGrafter"/>
</dbReference>
<dbReference type="AlphaFoldDB" id="A0A2J7PPL8"/>
<comment type="caution">
    <text evidence="4">The sequence shown here is derived from an EMBL/GenBank/DDBJ whole genome shotgun (WGS) entry which is preliminary data.</text>
</comment>